<feature type="transmembrane region" description="Helical" evidence="6">
    <location>
        <begin position="222"/>
        <end position="241"/>
    </location>
</feature>
<dbReference type="InterPro" id="IPR044878">
    <property type="entry name" value="UbiA_sf"/>
</dbReference>
<dbReference type="PANTHER" id="PTHR42723">
    <property type="entry name" value="CHLOROPHYLL SYNTHASE"/>
    <property type="match status" value="1"/>
</dbReference>
<evidence type="ECO:0000313" key="7">
    <source>
        <dbReference type="EMBL" id="KAB1063167.1"/>
    </source>
</evidence>
<organism evidence="7 8">
    <name type="scientific">Salibacter halophilus</name>
    <dbReference type="NCBI Taxonomy" id="1803916"/>
    <lineage>
        <taxon>Bacteria</taxon>
        <taxon>Pseudomonadati</taxon>
        <taxon>Bacteroidota</taxon>
        <taxon>Flavobacteriia</taxon>
        <taxon>Flavobacteriales</taxon>
        <taxon>Salibacteraceae</taxon>
        <taxon>Salibacter</taxon>
    </lineage>
</organism>
<gene>
    <name evidence="7" type="ORF">F3059_11010</name>
</gene>
<dbReference type="InterPro" id="IPR050475">
    <property type="entry name" value="Prenyltransferase_related"/>
</dbReference>
<comment type="caution">
    <text evidence="7">The sequence shown here is derived from an EMBL/GenBank/DDBJ whole genome shotgun (WGS) entry which is preliminary data.</text>
</comment>
<keyword evidence="5 6" id="KW-0472">Membrane</keyword>
<evidence type="ECO:0008006" key="9">
    <source>
        <dbReference type="Google" id="ProtNLM"/>
    </source>
</evidence>
<evidence type="ECO:0000256" key="2">
    <source>
        <dbReference type="ARBA" id="ARBA00022475"/>
    </source>
</evidence>
<dbReference type="Proteomes" id="UP000435357">
    <property type="component" value="Unassembled WGS sequence"/>
</dbReference>
<dbReference type="GO" id="GO:0016020">
    <property type="term" value="C:membrane"/>
    <property type="evidence" value="ECO:0007669"/>
    <property type="project" value="UniProtKB-SubCell"/>
</dbReference>
<accession>A0A6N6M255</accession>
<evidence type="ECO:0000256" key="1">
    <source>
        <dbReference type="ARBA" id="ARBA00004141"/>
    </source>
</evidence>
<feature type="transmembrane region" description="Helical" evidence="6">
    <location>
        <begin position="58"/>
        <end position="81"/>
    </location>
</feature>
<feature type="transmembrane region" description="Helical" evidence="6">
    <location>
        <begin position="148"/>
        <end position="169"/>
    </location>
</feature>
<dbReference type="CDD" id="cd13961">
    <property type="entry name" value="PT_UbiA_DGGGPS"/>
    <property type="match status" value="1"/>
</dbReference>
<evidence type="ECO:0000256" key="6">
    <source>
        <dbReference type="SAM" id="Phobius"/>
    </source>
</evidence>
<proteinExistence type="predicted"/>
<dbReference type="GO" id="GO:0016765">
    <property type="term" value="F:transferase activity, transferring alkyl or aryl (other than methyl) groups"/>
    <property type="evidence" value="ECO:0007669"/>
    <property type="project" value="InterPro"/>
</dbReference>
<feature type="transmembrane region" description="Helical" evidence="6">
    <location>
        <begin position="175"/>
        <end position="193"/>
    </location>
</feature>
<feature type="transmembrane region" description="Helical" evidence="6">
    <location>
        <begin position="102"/>
        <end position="119"/>
    </location>
</feature>
<feature type="transmembrane region" description="Helical" evidence="6">
    <location>
        <begin position="12"/>
        <end position="38"/>
    </location>
</feature>
<dbReference type="OrthoDB" id="1142538at2"/>
<feature type="transmembrane region" description="Helical" evidence="6">
    <location>
        <begin position="247"/>
        <end position="265"/>
    </location>
</feature>
<dbReference type="AlphaFoldDB" id="A0A6N6M255"/>
<dbReference type="Pfam" id="PF01040">
    <property type="entry name" value="UbiA"/>
    <property type="match status" value="1"/>
</dbReference>
<dbReference type="Gene3D" id="1.10.357.140">
    <property type="entry name" value="UbiA prenyltransferase"/>
    <property type="match status" value="1"/>
</dbReference>
<sequence length="294" mass="33877">MKRILNRRQRVALFKFFALLSLVRWYNILILILAQYLASVFILNPDKDWLTVILDPELFLVVLSSSFIIASGFIINAFYDVERDIINKPGEVVIHRLISEKTALNFYFLFNTLGMITSFYVSKRIMLFNFLFSIALWFYSHKMRKISVLNDIAAVALTIAPFLIIVVYFDNINYAIFFYVAFIAIIEFIREIIKDILGEKGDVIYGYHTVPIDFGIKKTKRLLYTAMALTPIPPVLLYLTYAIDKVAIYFGAAIIMVLMSSILVYRAKKQADFKVINTLYKIILALGILSIPLV</sequence>
<dbReference type="PANTHER" id="PTHR42723:SF1">
    <property type="entry name" value="CHLOROPHYLL SYNTHASE, CHLOROPLASTIC"/>
    <property type="match status" value="1"/>
</dbReference>
<keyword evidence="4 6" id="KW-1133">Transmembrane helix</keyword>
<comment type="subcellular location">
    <subcellularLocation>
        <location evidence="1">Membrane</location>
        <topology evidence="1">Multi-pass membrane protein</topology>
    </subcellularLocation>
</comment>
<name>A0A6N6M255_9FLAO</name>
<protein>
    <recommendedName>
        <fullName evidence="9">Ubiquinone biosynthesis protein UbiA</fullName>
    </recommendedName>
</protein>
<reference evidence="7 8" key="1">
    <citation type="submission" date="2019-09" db="EMBL/GenBank/DDBJ databases">
        <title>Genomes of Cryomorphaceae.</title>
        <authorList>
            <person name="Bowman J.P."/>
        </authorList>
    </citation>
    <scope>NUCLEOTIDE SEQUENCE [LARGE SCALE GENOMIC DNA]</scope>
    <source>
        <strain evidence="7 8">KCTC 52047</strain>
    </source>
</reference>
<evidence type="ECO:0000256" key="4">
    <source>
        <dbReference type="ARBA" id="ARBA00022989"/>
    </source>
</evidence>
<feature type="transmembrane region" description="Helical" evidence="6">
    <location>
        <begin position="125"/>
        <end position="141"/>
    </location>
</feature>
<evidence type="ECO:0000313" key="8">
    <source>
        <dbReference type="Proteomes" id="UP000435357"/>
    </source>
</evidence>
<keyword evidence="8" id="KW-1185">Reference proteome</keyword>
<keyword evidence="2" id="KW-1003">Cell membrane</keyword>
<dbReference type="EMBL" id="WACR01000009">
    <property type="protein sequence ID" value="KAB1063167.1"/>
    <property type="molecule type" value="Genomic_DNA"/>
</dbReference>
<dbReference type="InterPro" id="IPR000537">
    <property type="entry name" value="UbiA_prenyltransferase"/>
</dbReference>
<dbReference type="RefSeq" id="WP_151169199.1">
    <property type="nucleotide sequence ID" value="NZ_WACR01000009.1"/>
</dbReference>
<keyword evidence="3 6" id="KW-0812">Transmembrane</keyword>
<evidence type="ECO:0000256" key="3">
    <source>
        <dbReference type="ARBA" id="ARBA00022692"/>
    </source>
</evidence>
<evidence type="ECO:0000256" key="5">
    <source>
        <dbReference type="ARBA" id="ARBA00023136"/>
    </source>
</evidence>